<evidence type="ECO:0000259" key="3">
    <source>
        <dbReference type="Pfam" id="PF23647"/>
    </source>
</evidence>
<protein>
    <recommendedName>
        <fullName evidence="6">DUF974-domain-containing protein</fullName>
    </recommendedName>
</protein>
<reference evidence="5" key="2">
    <citation type="submission" date="2015-01" db="EMBL/GenBank/DDBJ databases">
        <title>Evolutionary Origins and Diversification of the Mycorrhizal Mutualists.</title>
        <authorList>
            <consortium name="DOE Joint Genome Institute"/>
            <consortium name="Mycorrhizal Genomics Consortium"/>
            <person name="Kohler A."/>
            <person name="Kuo A."/>
            <person name="Nagy L.G."/>
            <person name="Floudas D."/>
            <person name="Copeland A."/>
            <person name="Barry K.W."/>
            <person name="Cichocki N."/>
            <person name="Veneault-Fourrey C."/>
            <person name="LaButti K."/>
            <person name="Lindquist E.A."/>
            <person name="Lipzen A."/>
            <person name="Lundell T."/>
            <person name="Morin E."/>
            <person name="Murat C."/>
            <person name="Riley R."/>
            <person name="Ohm R."/>
            <person name="Sun H."/>
            <person name="Tunlid A."/>
            <person name="Henrissat B."/>
            <person name="Grigoriev I.V."/>
            <person name="Hibbett D.S."/>
            <person name="Martin F."/>
        </authorList>
    </citation>
    <scope>NUCLEOTIDE SEQUENCE [LARGE SCALE GENOMIC DNA]</scope>
    <source>
        <strain evidence="5">h7</strain>
    </source>
</reference>
<evidence type="ECO:0000313" key="4">
    <source>
        <dbReference type="EMBL" id="KIM49009.1"/>
    </source>
</evidence>
<keyword evidence="5" id="KW-1185">Reference proteome</keyword>
<feature type="compositionally biased region" description="Low complexity" evidence="1">
    <location>
        <begin position="345"/>
        <end position="365"/>
    </location>
</feature>
<dbReference type="Proteomes" id="UP000053424">
    <property type="component" value="Unassembled WGS sequence"/>
</dbReference>
<dbReference type="HOGENOM" id="CLU_390303_0_0_1"/>
<dbReference type="OrthoDB" id="10250284at2759"/>
<gene>
    <name evidence="4" type="ORF">M413DRAFT_59439</name>
</gene>
<evidence type="ECO:0000313" key="5">
    <source>
        <dbReference type="Proteomes" id="UP000053424"/>
    </source>
</evidence>
<accession>A0A0C3CXX8</accession>
<name>A0A0C3CXX8_HEBCY</name>
<dbReference type="AlphaFoldDB" id="A0A0C3CXX8"/>
<evidence type="ECO:0008006" key="6">
    <source>
        <dbReference type="Google" id="ProtNLM"/>
    </source>
</evidence>
<dbReference type="PANTHER" id="PTHR13134:SF3">
    <property type="entry name" value="TRAFFICKING PROTEIN PARTICLE COMPLEX SUBUNIT 13"/>
    <property type="match status" value="1"/>
</dbReference>
<reference evidence="4 5" key="1">
    <citation type="submission" date="2014-04" db="EMBL/GenBank/DDBJ databases">
        <authorList>
            <consortium name="DOE Joint Genome Institute"/>
            <person name="Kuo A."/>
            <person name="Gay G."/>
            <person name="Dore J."/>
            <person name="Kohler A."/>
            <person name="Nagy L.G."/>
            <person name="Floudas D."/>
            <person name="Copeland A."/>
            <person name="Barry K.W."/>
            <person name="Cichocki N."/>
            <person name="Veneault-Fourrey C."/>
            <person name="LaButti K."/>
            <person name="Lindquist E.A."/>
            <person name="Lipzen A."/>
            <person name="Lundell T."/>
            <person name="Morin E."/>
            <person name="Murat C."/>
            <person name="Sun H."/>
            <person name="Tunlid A."/>
            <person name="Henrissat B."/>
            <person name="Grigoriev I.V."/>
            <person name="Hibbett D.S."/>
            <person name="Martin F."/>
            <person name="Nordberg H.P."/>
            <person name="Cantor M.N."/>
            <person name="Hua S.X."/>
        </authorList>
    </citation>
    <scope>NUCLEOTIDE SEQUENCE [LARGE SCALE GENOMIC DNA]</scope>
    <source>
        <strain evidence="5">h7</strain>
    </source>
</reference>
<dbReference type="Pfam" id="PF06159">
    <property type="entry name" value="TRAPPC13_N"/>
    <property type="match status" value="1"/>
</dbReference>
<feature type="domain" description="Trafficking protein particle complex subunit 13 N-terminal" evidence="2">
    <location>
        <begin position="9"/>
        <end position="188"/>
    </location>
</feature>
<dbReference type="EMBL" id="KN831768">
    <property type="protein sequence ID" value="KIM49009.1"/>
    <property type="molecule type" value="Genomic_DNA"/>
</dbReference>
<proteinExistence type="predicted"/>
<dbReference type="Pfam" id="PF23647">
    <property type="entry name" value="TRAPPC13_M"/>
    <property type="match status" value="1"/>
</dbReference>
<dbReference type="GO" id="GO:1990072">
    <property type="term" value="C:TRAPPIII protein complex"/>
    <property type="evidence" value="ECO:0007669"/>
    <property type="project" value="TreeGrafter"/>
</dbReference>
<evidence type="ECO:0000259" key="2">
    <source>
        <dbReference type="Pfam" id="PF06159"/>
    </source>
</evidence>
<feature type="domain" description="Trafficking protein particle complex subunit 13 middle" evidence="3">
    <location>
        <begin position="192"/>
        <end position="328"/>
    </location>
</feature>
<evidence type="ECO:0000256" key="1">
    <source>
        <dbReference type="SAM" id="MobiDB-lite"/>
    </source>
</evidence>
<dbReference type="InterPro" id="IPR055427">
    <property type="entry name" value="TRAPPC13_N"/>
</dbReference>
<dbReference type="STRING" id="686832.A0A0C3CXX8"/>
<dbReference type="InterPro" id="IPR010378">
    <property type="entry name" value="TRAPPC13"/>
</dbReference>
<organism evidence="4 5">
    <name type="scientific">Hebeloma cylindrosporum</name>
    <dbReference type="NCBI Taxonomy" id="76867"/>
    <lineage>
        <taxon>Eukaryota</taxon>
        <taxon>Fungi</taxon>
        <taxon>Dikarya</taxon>
        <taxon>Basidiomycota</taxon>
        <taxon>Agaricomycotina</taxon>
        <taxon>Agaricomycetes</taxon>
        <taxon>Agaricomycetidae</taxon>
        <taxon>Agaricales</taxon>
        <taxon>Agaricineae</taxon>
        <taxon>Hymenogastraceae</taxon>
        <taxon>Hebeloma</taxon>
    </lineage>
</organism>
<feature type="region of interest" description="Disordered" evidence="1">
    <location>
        <begin position="345"/>
        <end position="377"/>
    </location>
</feature>
<sequence length="640" mass="69567">MAATDGPVHLLSLKVMRVSRPELASAWEPFYSSSPSFSAHSSAAILSLQGTKPLPGHPKTLRDLTHASELLTLPSSFGSIQLGETFSSCLCINNETEVEIEVVQTRVEMQTVTNKVVLYEAEALADSLPGGDTLERVVHHEIKELGQHVLACTVTYRLPPNARSVPGASEDVTDPSLQTFRKFYKFAVTNPLSVKTKVHTPRSPSALLSPLEKEKIFLEVHIQNLTQDAICFERMRLECTDSWTVIDGNSLTDENEAHKSMFSESVALMQPHDMRQYVYILTPKNIELFPPVHAPGSIIPLGRLDISWRSSFGEPGRLLTSMLSRRIPLAPVAQPASALPPYLKRSIASSSPSRPHSPSLSQSRPGTPPRPGSPAINRASISSIIRPHSPQQSTMPSSVPLPELEVQLLVRSIPREGIQLEKPFSVSFSAIISSGIPPSGKGHMGRRIKLAIQHIRPRTIPPPTLSPPVEALSPRIPSSSGFSTPSSAPTTFNYALAHQKILAASSQLPAPEPLPYDDDLPNTEVNVLPPPYFEGGSDEYKHSGVSFVGPSATFLPIVDLLVSNAQTKGEAPSKIQAVQDFDLSFVALRKGFSTLGGIRVLLVDDSLTQGVQEENDKNVRAKQAQVLREYGVVGEVWVSS</sequence>
<dbReference type="PANTHER" id="PTHR13134">
    <property type="entry name" value="TRAFFICKING PROTEIN PARTICLE COMPLEX SUBUNIT 13"/>
    <property type="match status" value="1"/>
</dbReference>
<dbReference type="InterPro" id="IPR055429">
    <property type="entry name" value="TRAPPC13_M"/>
</dbReference>